<dbReference type="EMBL" id="ML145270">
    <property type="protein sequence ID" value="TBU52034.1"/>
    <property type="molecule type" value="Genomic_DNA"/>
</dbReference>
<feature type="non-terminal residue" evidence="1">
    <location>
        <position position="118"/>
    </location>
</feature>
<feature type="non-terminal residue" evidence="1">
    <location>
        <position position="1"/>
    </location>
</feature>
<evidence type="ECO:0000313" key="1">
    <source>
        <dbReference type="EMBL" id="TBU52034.1"/>
    </source>
</evidence>
<dbReference type="Proteomes" id="UP000292082">
    <property type="component" value="Unassembled WGS sequence"/>
</dbReference>
<gene>
    <name evidence="1" type="ORF">BD310DRAFT_787980</name>
</gene>
<name>A0A4Q9PBD4_9APHY</name>
<organism evidence="1 2">
    <name type="scientific">Dichomitus squalens</name>
    <dbReference type="NCBI Taxonomy" id="114155"/>
    <lineage>
        <taxon>Eukaryota</taxon>
        <taxon>Fungi</taxon>
        <taxon>Dikarya</taxon>
        <taxon>Basidiomycota</taxon>
        <taxon>Agaricomycotina</taxon>
        <taxon>Agaricomycetes</taxon>
        <taxon>Polyporales</taxon>
        <taxon>Polyporaceae</taxon>
        <taxon>Dichomitus</taxon>
    </lineage>
</organism>
<accession>A0A4Q9PBD4</accession>
<reference evidence="1 2" key="1">
    <citation type="submission" date="2019-01" db="EMBL/GenBank/DDBJ databases">
        <title>Draft genome sequences of three monokaryotic isolates of the white-rot basidiomycete fungus Dichomitus squalens.</title>
        <authorList>
            <consortium name="DOE Joint Genome Institute"/>
            <person name="Lopez S.C."/>
            <person name="Andreopoulos B."/>
            <person name="Pangilinan J."/>
            <person name="Lipzen A."/>
            <person name="Riley R."/>
            <person name="Ahrendt S."/>
            <person name="Ng V."/>
            <person name="Barry K."/>
            <person name="Daum C."/>
            <person name="Grigoriev I.V."/>
            <person name="Hilden K.S."/>
            <person name="Makela M.R."/>
            <person name="de Vries R.P."/>
        </authorList>
    </citation>
    <scope>NUCLEOTIDE SEQUENCE [LARGE SCALE GENOMIC DNA]</scope>
    <source>
        <strain evidence="1 2">CBS 464.89</strain>
    </source>
</reference>
<evidence type="ECO:0000313" key="2">
    <source>
        <dbReference type="Proteomes" id="UP000292082"/>
    </source>
</evidence>
<dbReference type="AlphaFoldDB" id="A0A4Q9PBD4"/>
<dbReference type="STRING" id="114155.A0A4Q9PBD4"/>
<proteinExistence type="predicted"/>
<protein>
    <submittedName>
        <fullName evidence="1">Uncharacterized protein</fullName>
    </submittedName>
</protein>
<sequence length="118" mass="13446">SGEGPTETRNCSSLIVDMFLPARAVRRHNRWLGSYRAADAQNGIELVLIVALQFNSTSAQIRIHVVAFDIVCLTELIFFERTLFCMHAERYGHVHPRASQERDMAIAFVPWNHLLLPL</sequence>
<keyword evidence="2" id="KW-1185">Reference proteome</keyword>